<feature type="compositionally biased region" description="Polar residues" evidence="3">
    <location>
        <begin position="138"/>
        <end position="151"/>
    </location>
</feature>
<evidence type="ECO:0000256" key="3">
    <source>
        <dbReference type="SAM" id="MobiDB-lite"/>
    </source>
</evidence>
<accession>A0A5A9NEI5</accession>
<dbReference type="EMBL" id="SOYY01000019">
    <property type="protein sequence ID" value="KAA0707506.1"/>
    <property type="molecule type" value="Genomic_DNA"/>
</dbReference>
<dbReference type="GO" id="GO:0036158">
    <property type="term" value="P:outer dynein arm assembly"/>
    <property type="evidence" value="ECO:0007669"/>
    <property type="project" value="TreeGrafter"/>
</dbReference>
<dbReference type="InterPro" id="IPR051876">
    <property type="entry name" value="ODA-DC/CCD"/>
</dbReference>
<proteinExistence type="predicted"/>
<reference evidence="5 6" key="1">
    <citation type="journal article" date="2019" name="Mol. Ecol. Resour.">
        <title>Chromosome-level genome assembly of Triplophysa tibetana, a fish adapted to the harsh high-altitude environment of the Tibetan Plateau.</title>
        <authorList>
            <person name="Yang X."/>
            <person name="Liu H."/>
            <person name="Ma Z."/>
            <person name="Zou Y."/>
            <person name="Zou M."/>
            <person name="Mao Y."/>
            <person name="Li X."/>
            <person name="Wang H."/>
            <person name="Chen T."/>
            <person name="Wang W."/>
            <person name="Yang R."/>
        </authorList>
    </citation>
    <scope>NUCLEOTIDE SEQUENCE [LARGE SCALE GENOMIC DNA]</scope>
    <source>
        <strain evidence="5">TTIB1903HZAU</strain>
        <tissue evidence="5">Muscle</tissue>
    </source>
</reference>
<comment type="caution">
    <text evidence="5">The sequence shown here is derived from an EMBL/GenBank/DDBJ whole genome shotgun (WGS) entry which is preliminary data.</text>
</comment>
<gene>
    <name evidence="5" type="ORF">E1301_Tti016371</name>
</gene>
<evidence type="ECO:0000256" key="1">
    <source>
        <dbReference type="ARBA" id="ARBA00023054"/>
    </source>
</evidence>
<feature type="region of interest" description="Disordered" evidence="3">
    <location>
        <begin position="483"/>
        <end position="506"/>
    </location>
</feature>
<evidence type="ECO:0000313" key="5">
    <source>
        <dbReference type="EMBL" id="KAA0707506.1"/>
    </source>
</evidence>
<feature type="compositionally biased region" description="Acidic residues" evidence="3">
    <location>
        <begin position="492"/>
        <end position="503"/>
    </location>
</feature>
<feature type="domain" description="ODAD1 central coiled coil region" evidence="4">
    <location>
        <begin position="147"/>
        <end position="420"/>
    </location>
</feature>
<feature type="coiled-coil region" evidence="2">
    <location>
        <begin position="164"/>
        <end position="219"/>
    </location>
</feature>
<evidence type="ECO:0000256" key="2">
    <source>
        <dbReference type="SAM" id="Coils"/>
    </source>
</evidence>
<dbReference type="GO" id="GO:0003341">
    <property type="term" value="P:cilium movement"/>
    <property type="evidence" value="ECO:0007669"/>
    <property type="project" value="TreeGrafter"/>
</dbReference>
<keyword evidence="6" id="KW-1185">Reference proteome</keyword>
<evidence type="ECO:0000313" key="6">
    <source>
        <dbReference type="Proteomes" id="UP000324632"/>
    </source>
</evidence>
<dbReference type="InterPro" id="IPR049258">
    <property type="entry name" value="ODAD1_CC"/>
</dbReference>
<dbReference type="Proteomes" id="UP000324632">
    <property type="component" value="Chromosome 19"/>
</dbReference>
<organism evidence="5 6">
    <name type="scientific">Triplophysa tibetana</name>
    <dbReference type="NCBI Taxonomy" id="1572043"/>
    <lineage>
        <taxon>Eukaryota</taxon>
        <taxon>Metazoa</taxon>
        <taxon>Chordata</taxon>
        <taxon>Craniata</taxon>
        <taxon>Vertebrata</taxon>
        <taxon>Euteleostomi</taxon>
        <taxon>Actinopterygii</taxon>
        <taxon>Neopterygii</taxon>
        <taxon>Teleostei</taxon>
        <taxon>Ostariophysi</taxon>
        <taxon>Cypriniformes</taxon>
        <taxon>Nemacheilidae</taxon>
        <taxon>Triplophysa</taxon>
    </lineage>
</organism>
<keyword evidence="1 2" id="KW-0175">Coiled coil</keyword>
<protein>
    <submittedName>
        <fullName evidence="5">Coiled-coil domain-containing protein 63</fullName>
    </submittedName>
</protein>
<name>A0A5A9NEI5_9TELE</name>
<feature type="region of interest" description="Disordered" evidence="3">
    <location>
        <begin position="129"/>
        <end position="151"/>
    </location>
</feature>
<sequence>MPRGRANSALSVSNDMDFDRIAETELAKLQRQYRMMESDHQANKMQSEHIIRKQREEISKLREEQEELLRSLRVSECQARRQSDSQDTQSLRTLLERSDVLDEQLDSERQTQSELKQEIMNMEKRLQELKRGEVSEPRVTSQSRHAQKATRTLENKLNLALVRFNELMTKNSQLREDIETLRMERVRFQQLHHKLEKKLQDIRKEIRTAYDVRAEAQAEMSMMKEMSGKDLVQYLSETKELERVIAHERRLKEFMNVKCHERTTLEDGHRTEIKEQRKTDTGEETPDTLEEVFQKIQEMTGENDLEMLVTNFIQVEDRKFALFNYVNEQNTKAEILREQIHKIREEMEQFRLEGVQREQEYKLALEQVKDRQRDCETQAQHYEAQADDISKTLGQIKAGVESVFSKTDCDRALVEDTVGSSTGIRDSNIMSYLALLEQKATELLAMQAFINSKDLEKDYDPEMTAQFLLGHNPGIERQTAVVQPSVNRDNSEVEDSSLTDEEDRPLSQGELLQHIRRHNCFPSPEQSSMFLVSAACRADGSLLALHKEAEVKHSCISAFTGTQGSGGRGLLIRPSLWGKDGNFHQ</sequence>
<dbReference type="PANTHER" id="PTHR21694">
    <property type="entry name" value="COILED-COIL DOMAIN-CONTAINING PROTEIN 63"/>
    <property type="match status" value="1"/>
</dbReference>
<dbReference type="PANTHER" id="PTHR21694:SF35">
    <property type="entry name" value="OUTER DYNEIN ARM-DOCKING COMPLEX SUBUNIT 1"/>
    <property type="match status" value="1"/>
</dbReference>
<dbReference type="AlphaFoldDB" id="A0A5A9NEI5"/>
<dbReference type="Pfam" id="PF21773">
    <property type="entry name" value="ODAD1_CC"/>
    <property type="match status" value="1"/>
</dbReference>
<evidence type="ECO:0000259" key="4">
    <source>
        <dbReference type="Pfam" id="PF21773"/>
    </source>
</evidence>
<feature type="coiled-coil region" evidence="2">
    <location>
        <begin position="44"/>
        <end position="78"/>
    </location>
</feature>
<feature type="coiled-coil region" evidence="2">
    <location>
        <begin position="326"/>
        <end position="385"/>
    </location>
</feature>
<dbReference type="GO" id="GO:0005930">
    <property type="term" value="C:axoneme"/>
    <property type="evidence" value="ECO:0007669"/>
    <property type="project" value="TreeGrafter"/>
</dbReference>